<organism evidence="1 2">
    <name type="scientific">Pectobacterium parmentieri</name>
    <dbReference type="NCBI Taxonomy" id="1905730"/>
    <lineage>
        <taxon>Bacteria</taxon>
        <taxon>Pseudomonadati</taxon>
        <taxon>Pseudomonadota</taxon>
        <taxon>Gammaproteobacteria</taxon>
        <taxon>Enterobacterales</taxon>
        <taxon>Pectobacteriaceae</taxon>
        <taxon>Pectobacterium</taxon>
    </lineage>
</organism>
<dbReference type="EMBL" id="CP003415">
    <property type="protein sequence ID" value="AFI89770.1"/>
    <property type="molecule type" value="Genomic_DNA"/>
</dbReference>
<dbReference type="STRING" id="1905730.W5S_1678"/>
<name>A0A0H3I272_PECPM</name>
<protein>
    <submittedName>
        <fullName evidence="1">Uncharacterized protein</fullName>
    </submittedName>
</protein>
<dbReference type="Proteomes" id="UP000008044">
    <property type="component" value="Chromosome"/>
</dbReference>
<dbReference type="HOGENOM" id="CLU_086670_0_0_6"/>
<accession>A0A0H3I272</accession>
<proteinExistence type="predicted"/>
<dbReference type="KEGG" id="pec:W5S_1678"/>
<evidence type="ECO:0000313" key="2">
    <source>
        <dbReference type="Proteomes" id="UP000008044"/>
    </source>
</evidence>
<dbReference type="GeneID" id="61347438"/>
<sequence length="213" mass="24264">MTEADLDELADEIVLLFTTGEFYRGIGSGIGEVSKNFGYLTYSFLDTDTRYARSREMERMIRAIHRGILSRDKIYETVKRIFDSFNKHTSESQKRNIYHGAAGAMTGSVIVSQVVLQLATRIGNLASIPSVFSYYILLGGGMAERSIYRSRSLNTENPEVYYALRKDDLDFLFFLIEPMVEPIMESLKVKRIYGDHMFNALIDKVGEKIKSHA</sequence>
<reference evidence="1 2" key="1">
    <citation type="journal article" date="2012" name="J. Bacteriol.">
        <title>Genome sequence of Pectobacterium sp. strain SCC3193.</title>
        <authorList>
            <person name="Koskinen J.P."/>
            <person name="Laine P."/>
            <person name="Niemi O."/>
            <person name="Nykyri J."/>
            <person name="Harjunpaa H."/>
            <person name="Auvinen P."/>
            <person name="Paulin L."/>
            <person name="Pirhonen M."/>
            <person name="Palva T."/>
            <person name="Holm L."/>
        </authorList>
    </citation>
    <scope>NUCLEOTIDE SEQUENCE [LARGE SCALE GENOMIC DNA]</scope>
    <source>
        <strain evidence="1 2">SCC3193</strain>
    </source>
</reference>
<dbReference type="RefSeq" id="WP_010309358.1">
    <property type="nucleotide sequence ID" value="NC_017845.1"/>
</dbReference>
<gene>
    <name evidence="1" type="ordered locus">W5S_1678</name>
</gene>
<dbReference type="PATRIC" id="fig|1166016.3.peg.1683"/>
<evidence type="ECO:0000313" key="1">
    <source>
        <dbReference type="EMBL" id="AFI89770.1"/>
    </source>
</evidence>
<dbReference type="eggNOG" id="ENOG502ZCGY">
    <property type="taxonomic scope" value="Bacteria"/>
</dbReference>
<dbReference type="AlphaFoldDB" id="A0A0H3I272"/>